<name>A0AAW4NKU5_9BACT</name>
<evidence type="ECO:0000313" key="3">
    <source>
        <dbReference type="EMBL" id="MBW4865641.1"/>
    </source>
</evidence>
<feature type="signal peptide" evidence="1">
    <location>
        <begin position="1"/>
        <end position="20"/>
    </location>
</feature>
<dbReference type="AlphaFoldDB" id="A0AAW4NKU5"/>
<keyword evidence="1" id="KW-0732">Signal</keyword>
<dbReference type="GO" id="GO:0031992">
    <property type="term" value="F:energy transducer activity"/>
    <property type="evidence" value="ECO:0007669"/>
    <property type="project" value="TreeGrafter"/>
</dbReference>
<feature type="chain" id="PRO_5043442273" evidence="1">
    <location>
        <begin position="21"/>
        <end position="141"/>
    </location>
</feature>
<dbReference type="InterPro" id="IPR037682">
    <property type="entry name" value="TonB_C"/>
</dbReference>
<proteinExistence type="predicted"/>
<reference evidence="3" key="1">
    <citation type="submission" date="2021-07" db="EMBL/GenBank/DDBJ databases">
        <title>Genomic diversity and antimicrobial resistance of Prevotella spp. isolated from chronic lung disease airways.</title>
        <authorList>
            <person name="Webb K.A."/>
            <person name="Olagoke O.S."/>
            <person name="Baird T."/>
            <person name="Neill J."/>
            <person name="Pham A."/>
            <person name="Wells T.J."/>
            <person name="Ramsay K.A."/>
            <person name="Bell S.C."/>
            <person name="Sarovich D.S."/>
            <person name="Price E.P."/>
        </authorList>
    </citation>
    <scope>NUCLEOTIDE SEQUENCE</scope>
    <source>
        <strain evidence="3">SCHI0047.S.3</strain>
    </source>
</reference>
<accession>A0AAW4NKU5</accession>
<comment type="caution">
    <text evidence="3">The sequence shown here is derived from an EMBL/GenBank/DDBJ whole genome shotgun (WGS) entry which is preliminary data.</text>
</comment>
<sequence>MKQRLVLCLALVLLSLQGFAIGQEKKFVCVHATKTKGPIYEFCDTMPEFPGGQQAMFKFIAEHLKWPTISQECIGRWRVVIKFIVEADGTLSCPQFVYRTDTEFENEALKVWRLFPRFKPAIKGGRPVRCWFVVPIRFIRF</sequence>
<protein>
    <submittedName>
        <fullName evidence="3">Energy transducer TonB</fullName>
    </submittedName>
</protein>
<feature type="domain" description="TonB C-terminal" evidence="2">
    <location>
        <begin position="78"/>
        <end position="138"/>
    </location>
</feature>
<evidence type="ECO:0000313" key="4">
    <source>
        <dbReference type="Proteomes" id="UP001196873"/>
    </source>
</evidence>
<dbReference type="Pfam" id="PF03544">
    <property type="entry name" value="TonB_C"/>
    <property type="match status" value="1"/>
</dbReference>
<gene>
    <name evidence="3" type="ORF">KZY68_06375</name>
</gene>
<dbReference type="RefSeq" id="WP_219427726.1">
    <property type="nucleotide sequence ID" value="NZ_JAHXRD010000009.1"/>
</dbReference>
<dbReference type="PANTHER" id="PTHR33446">
    <property type="entry name" value="PROTEIN TONB-RELATED"/>
    <property type="match status" value="1"/>
</dbReference>
<evidence type="ECO:0000259" key="2">
    <source>
        <dbReference type="Pfam" id="PF03544"/>
    </source>
</evidence>
<dbReference type="EMBL" id="JAHXRF010000008">
    <property type="protein sequence ID" value="MBW4865641.1"/>
    <property type="molecule type" value="Genomic_DNA"/>
</dbReference>
<dbReference type="InterPro" id="IPR051045">
    <property type="entry name" value="TonB-dependent_transducer"/>
</dbReference>
<dbReference type="PANTHER" id="PTHR33446:SF2">
    <property type="entry name" value="PROTEIN TONB"/>
    <property type="match status" value="1"/>
</dbReference>
<dbReference type="Proteomes" id="UP001196873">
    <property type="component" value="Unassembled WGS sequence"/>
</dbReference>
<organism evidence="3 4">
    <name type="scientific">Segatella salivae</name>
    <dbReference type="NCBI Taxonomy" id="228604"/>
    <lineage>
        <taxon>Bacteria</taxon>
        <taxon>Pseudomonadati</taxon>
        <taxon>Bacteroidota</taxon>
        <taxon>Bacteroidia</taxon>
        <taxon>Bacteroidales</taxon>
        <taxon>Prevotellaceae</taxon>
        <taxon>Segatella</taxon>
    </lineage>
</organism>
<dbReference type="GO" id="GO:0098797">
    <property type="term" value="C:plasma membrane protein complex"/>
    <property type="evidence" value="ECO:0007669"/>
    <property type="project" value="TreeGrafter"/>
</dbReference>
<dbReference type="GO" id="GO:0055085">
    <property type="term" value="P:transmembrane transport"/>
    <property type="evidence" value="ECO:0007669"/>
    <property type="project" value="InterPro"/>
</dbReference>
<evidence type="ECO:0000256" key="1">
    <source>
        <dbReference type="SAM" id="SignalP"/>
    </source>
</evidence>